<gene>
    <name evidence="2" type="ORF">OW763_11115</name>
</gene>
<keyword evidence="3" id="KW-1185">Reference proteome</keyword>
<proteinExistence type="predicted"/>
<name>A0ABT4D0X3_9CLOT</name>
<protein>
    <submittedName>
        <fullName evidence="2">Uncharacterized protein</fullName>
    </submittedName>
</protein>
<dbReference type="Proteomes" id="UP001078443">
    <property type="component" value="Unassembled WGS sequence"/>
</dbReference>
<evidence type="ECO:0000256" key="1">
    <source>
        <dbReference type="SAM" id="Phobius"/>
    </source>
</evidence>
<keyword evidence="1" id="KW-1133">Transmembrane helix</keyword>
<evidence type="ECO:0000313" key="2">
    <source>
        <dbReference type="EMBL" id="MCY6484891.1"/>
    </source>
</evidence>
<keyword evidence="1" id="KW-0812">Transmembrane</keyword>
<feature type="transmembrane region" description="Helical" evidence="1">
    <location>
        <begin position="37"/>
        <end position="59"/>
    </location>
</feature>
<comment type="caution">
    <text evidence="2">The sequence shown here is derived from an EMBL/GenBank/DDBJ whole genome shotgun (WGS) entry which is preliminary data.</text>
</comment>
<dbReference type="RefSeq" id="WP_268041215.1">
    <property type="nucleotide sequence ID" value="NZ_JAPQER010000004.1"/>
</dbReference>
<sequence length="76" mass="8326">MKGKIITVIIITIIMSAIILLYAGAIILGILESGISHMTLLLIIGIVLAVLGSVIYTLIERIKEIKEEDEDDISKY</sequence>
<evidence type="ECO:0000313" key="3">
    <source>
        <dbReference type="Proteomes" id="UP001078443"/>
    </source>
</evidence>
<dbReference type="EMBL" id="JAPQER010000004">
    <property type="protein sequence ID" value="MCY6484891.1"/>
    <property type="molecule type" value="Genomic_DNA"/>
</dbReference>
<organism evidence="2 3">
    <name type="scientific">Clostridium aestuarii</name>
    <dbReference type="NCBI Taxonomy" id="338193"/>
    <lineage>
        <taxon>Bacteria</taxon>
        <taxon>Bacillati</taxon>
        <taxon>Bacillota</taxon>
        <taxon>Clostridia</taxon>
        <taxon>Eubacteriales</taxon>
        <taxon>Clostridiaceae</taxon>
        <taxon>Clostridium</taxon>
    </lineage>
</organism>
<accession>A0ABT4D0X3</accession>
<reference evidence="2" key="1">
    <citation type="submission" date="2022-12" db="EMBL/GenBank/DDBJ databases">
        <authorList>
            <person name="Wang J."/>
        </authorList>
    </citation>
    <scope>NUCLEOTIDE SEQUENCE</scope>
    <source>
        <strain evidence="2">HY-45-18</strain>
    </source>
</reference>
<feature type="transmembrane region" description="Helical" evidence="1">
    <location>
        <begin position="7"/>
        <end position="31"/>
    </location>
</feature>
<keyword evidence="1" id="KW-0472">Membrane</keyword>